<proteinExistence type="inferred from homology"/>
<dbReference type="PANTHER" id="PTHR11527">
    <property type="entry name" value="HEAT-SHOCK PROTEIN 20 FAMILY MEMBER"/>
    <property type="match status" value="1"/>
</dbReference>
<organism evidence="5 6">
    <name type="scientific">Musa balbisiana</name>
    <name type="common">Banana</name>
    <dbReference type="NCBI Taxonomy" id="52838"/>
    <lineage>
        <taxon>Eukaryota</taxon>
        <taxon>Viridiplantae</taxon>
        <taxon>Streptophyta</taxon>
        <taxon>Embryophyta</taxon>
        <taxon>Tracheophyta</taxon>
        <taxon>Spermatophyta</taxon>
        <taxon>Magnoliopsida</taxon>
        <taxon>Liliopsida</taxon>
        <taxon>Zingiberales</taxon>
        <taxon>Musaceae</taxon>
        <taxon>Musa</taxon>
    </lineage>
</organism>
<dbReference type="InterPro" id="IPR008978">
    <property type="entry name" value="HSP20-like_chaperone"/>
</dbReference>
<name>A0A4S8K626_MUSBA</name>
<dbReference type="Pfam" id="PF00011">
    <property type="entry name" value="HSP20"/>
    <property type="match status" value="1"/>
</dbReference>
<dbReference type="Gene3D" id="2.60.40.790">
    <property type="match status" value="1"/>
</dbReference>
<comment type="caution">
    <text evidence="5">The sequence shown here is derived from an EMBL/GenBank/DDBJ whole genome shotgun (WGS) entry which is preliminary data.</text>
</comment>
<dbReference type="SUPFAM" id="SSF49764">
    <property type="entry name" value="HSP20-like chaperones"/>
    <property type="match status" value="1"/>
</dbReference>
<evidence type="ECO:0000256" key="2">
    <source>
        <dbReference type="PROSITE-ProRule" id="PRU00285"/>
    </source>
</evidence>
<keyword evidence="1" id="KW-0346">Stress response</keyword>
<sequence length="170" mass="18531">MSLAADSALFDSAVRHLFHLPETLEKLGFPASAVRRHDAHRGNGRGGNGEEGVGLRSAPVDILESHKEYTFVIDVPGLSKSDIQVTLEDEKILVIKSSGKRKRDDGEEEGCRYLLLERSAPAKFLRKFRLPEDASSSGITAKCENGVLTVVVGKILPPEPKTRTVDVNVV</sequence>
<dbReference type="EMBL" id="PYDT01000002">
    <property type="protein sequence ID" value="THU70351.1"/>
    <property type="molecule type" value="Genomic_DNA"/>
</dbReference>
<dbReference type="PROSITE" id="PS01031">
    <property type="entry name" value="SHSP"/>
    <property type="match status" value="1"/>
</dbReference>
<dbReference type="AlphaFoldDB" id="A0A4S8K626"/>
<dbReference type="InterPro" id="IPR002068">
    <property type="entry name" value="A-crystallin/Hsp20_dom"/>
</dbReference>
<evidence type="ECO:0000256" key="1">
    <source>
        <dbReference type="ARBA" id="ARBA00023016"/>
    </source>
</evidence>
<protein>
    <recommendedName>
        <fullName evidence="4">SHSP domain-containing protein</fullName>
    </recommendedName>
</protein>
<accession>A0A4S8K626</accession>
<dbReference type="InterPro" id="IPR031107">
    <property type="entry name" value="Small_HSP"/>
</dbReference>
<feature type="domain" description="SHSP" evidence="4">
    <location>
        <begin position="51"/>
        <end position="170"/>
    </location>
</feature>
<evidence type="ECO:0000313" key="5">
    <source>
        <dbReference type="EMBL" id="THU70351.1"/>
    </source>
</evidence>
<reference evidence="5 6" key="1">
    <citation type="journal article" date="2019" name="Nat. Plants">
        <title>Genome sequencing of Musa balbisiana reveals subgenome evolution and function divergence in polyploid bananas.</title>
        <authorList>
            <person name="Yao X."/>
        </authorList>
    </citation>
    <scope>NUCLEOTIDE SEQUENCE [LARGE SCALE GENOMIC DNA]</scope>
    <source>
        <strain evidence="6">cv. DH-PKW</strain>
        <tissue evidence="5">Leaves</tissue>
    </source>
</reference>
<keyword evidence="6" id="KW-1185">Reference proteome</keyword>
<evidence type="ECO:0000259" key="4">
    <source>
        <dbReference type="PROSITE" id="PS01031"/>
    </source>
</evidence>
<evidence type="ECO:0000256" key="3">
    <source>
        <dbReference type="RuleBase" id="RU003616"/>
    </source>
</evidence>
<evidence type="ECO:0000313" key="6">
    <source>
        <dbReference type="Proteomes" id="UP000317650"/>
    </source>
</evidence>
<comment type="similarity">
    <text evidence="2 3">Belongs to the small heat shock protein (HSP20) family.</text>
</comment>
<dbReference type="Proteomes" id="UP000317650">
    <property type="component" value="Chromosome 8"/>
</dbReference>
<dbReference type="STRING" id="52838.A0A4S8K626"/>
<gene>
    <name evidence="5" type="ORF">C4D60_Mb08t24070</name>
</gene>